<dbReference type="EMBL" id="GDJX01007669">
    <property type="protein sequence ID" value="JAT60267.1"/>
    <property type="molecule type" value="Transcribed_RNA"/>
</dbReference>
<dbReference type="GO" id="GO:0008270">
    <property type="term" value="F:zinc ion binding"/>
    <property type="evidence" value="ECO:0007669"/>
    <property type="project" value="UniProtKB-KW"/>
</dbReference>
<feature type="domain" description="PHD-type" evidence="6">
    <location>
        <begin position="371"/>
        <end position="423"/>
    </location>
</feature>
<dbReference type="SUPFAM" id="SSF57903">
    <property type="entry name" value="FYVE/PHD zinc finger"/>
    <property type="match status" value="1"/>
</dbReference>
<dbReference type="PROSITE" id="PS50016">
    <property type="entry name" value="ZF_PHD_2"/>
    <property type="match status" value="1"/>
</dbReference>
<feature type="region of interest" description="Disordered" evidence="5">
    <location>
        <begin position="20"/>
        <end position="55"/>
    </location>
</feature>
<accession>A0A1D1Z037</accession>
<evidence type="ECO:0000313" key="8">
    <source>
        <dbReference type="EMBL" id="JAT60267.1"/>
    </source>
</evidence>
<feature type="region of interest" description="Disordered" evidence="5">
    <location>
        <begin position="516"/>
        <end position="556"/>
    </location>
</feature>
<dbReference type="Pfam" id="PF25073">
    <property type="entry name" value="DUF7797"/>
    <property type="match status" value="1"/>
</dbReference>
<keyword evidence="2 4" id="KW-0863">Zinc-finger</keyword>
<feature type="compositionally biased region" description="Basic and acidic residues" evidence="5">
    <location>
        <begin position="520"/>
        <end position="535"/>
    </location>
</feature>
<dbReference type="InterPro" id="IPR056699">
    <property type="entry name" value="DUF7797"/>
</dbReference>
<dbReference type="CDD" id="cd04370">
    <property type="entry name" value="BAH"/>
    <property type="match status" value="1"/>
</dbReference>
<dbReference type="AlphaFoldDB" id="A0A1D1Z037"/>
<dbReference type="Gene3D" id="2.30.30.490">
    <property type="match status" value="1"/>
</dbReference>
<evidence type="ECO:0000256" key="5">
    <source>
        <dbReference type="SAM" id="MobiDB-lite"/>
    </source>
</evidence>
<dbReference type="Gene3D" id="3.30.40.10">
    <property type="entry name" value="Zinc/RING finger domain, C3HC4 (zinc finger)"/>
    <property type="match status" value="1"/>
</dbReference>
<dbReference type="Pfam" id="PF00628">
    <property type="entry name" value="PHD"/>
    <property type="match status" value="1"/>
</dbReference>
<dbReference type="InterPro" id="IPR043151">
    <property type="entry name" value="BAH_sf"/>
</dbReference>
<evidence type="ECO:0000256" key="1">
    <source>
        <dbReference type="ARBA" id="ARBA00022723"/>
    </source>
</evidence>
<keyword evidence="1" id="KW-0479">Metal-binding</keyword>
<keyword evidence="3" id="KW-0862">Zinc</keyword>
<dbReference type="InterPro" id="IPR019787">
    <property type="entry name" value="Znf_PHD-finger"/>
</dbReference>
<dbReference type="InterPro" id="IPR001965">
    <property type="entry name" value="Znf_PHD"/>
</dbReference>
<protein>
    <submittedName>
        <fullName evidence="8">PHD finger protein At3g20280</fullName>
    </submittedName>
</protein>
<feature type="domain" description="BAH" evidence="7">
    <location>
        <begin position="701"/>
        <end position="826"/>
    </location>
</feature>
<dbReference type="InterPro" id="IPR013083">
    <property type="entry name" value="Znf_RING/FYVE/PHD"/>
</dbReference>
<dbReference type="InterPro" id="IPR001025">
    <property type="entry name" value="BAH_dom"/>
</dbReference>
<sequence>MPSVWPSCWMSGEVAGRLPSLGPAMGEDSATAAEPALEGRGTATASKKRPRFDSEPADLGRVAEIVMVLSAMGQMRAGRDPTAAEKALMTEAREKLAKICESVELRRRKELFTKEMAMAVVVDHGLNPPKENIPRPPKLSIAEKLANTRRKMEEAKEIASQSSPHPSQLLHVSFGVKSDGRTPLYQGAQRFLPDKASSMPSGGSQTVSSGVHVPALASATSSLKQSQLIEAQHCLSPLKSSSTPSASCSGNRLPEKTLTPPMQATPVTAVNSVPANRVQHTAVKVESGHGINFFQPSAQLVREHDPKAYAIQTTPGGQQFIHQLPHTENLHDPSVANSHNEISKMVQRILPPKACDQPNWTPPATDYINKPLNCQMCKIIINDVESLLVCDACEKGMHMKCLLSYNQRIIPKAEWHCPRCLSSSNGRPLPPKYGRVTRGFSTSRSSPSTGSVQVPSEKVETVDMKLNSYQKMISNGHPVIQTRSHTSTGGNGCTDSTVVKMMPNTREKQVLDCPVTNRNMDNDINKGTTADHLDGSADPTTTSSGSPDGSPNLHNLNTGLLPCQMQQQASDCSLQTKVDSKCNDPSQISETTIDVKPIFQAPNDSQIVNEVDVLIKSNVSCNHSDNKLKDLSDLKKTAVHGGDCDNGRENMVASQETAVETLDRDCGPPVSAHTDNAEWVGDAVRTVEERSYYQSCCTNGVIYELQDHVLISSHDDNLFPSKLQALWEDKSGTKWATILHFYYPSDLSEIVPRPAIPENDEVYESNNASTVLVESIRRPCQVLPLNQFKKESERRSHSEEASFSLNSVFLCRWSYDESKGVFQSLPH</sequence>
<dbReference type="PROSITE" id="PS51038">
    <property type="entry name" value="BAH"/>
    <property type="match status" value="1"/>
</dbReference>
<organism evidence="8">
    <name type="scientific">Anthurium amnicola</name>
    <dbReference type="NCBI Taxonomy" id="1678845"/>
    <lineage>
        <taxon>Eukaryota</taxon>
        <taxon>Viridiplantae</taxon>
        <taxon>Streptophyta</taxon>
        <taxon>Embryophyta</taxon>
        <taxon>Tracheophyta</taxon>
        <taxon>Spermatophyta</taxon>
        <taxon>Magnoliopsida</taxon>
        <taxon>Liliopsida</taxon>
        <taxon>Araceae</taxon>
        <taxon>Pothoideae</taxon>
        <taxon>Potheae</taxon>
        <taxon>Anthurium</taxon>
    </lineage>
</organism>
<dbReference type="SMART" id="SM00439">
    <property type="entry name" value="BAH"/>
    <property type="match status" value="1"/>
</dbReference>
<dbReference type="GO" id="GO:0003682">
    <property type="term" value="F:chromatin binding"/>
    <property type="evidence" value="ECO:0007669"/>
    <property type="project" value="InterPro"/>
</dbReference>
<dbReference type="InterPro" id="IPR011011">
    <property type="entry name" value="Znf_FYVE_PHD"/>
</dbReference>
<dbReference type="SMART" id="SM00249">
    <property type="entry name" value="PHD"/>
    <property type="match status" value="1"/>
</dbReference>
<evidence type="ECO:0000256" key="4">
    <source>
        <dbReference type="PROSITE-ProRule" id="PRU00146"/>
    </source>
</evidence>
<proteinExistence type="predicted"/>
<dbReference type="Pfam" id="PF01426">
    <property type="entry name" value="BAH"/>
    <property type="match status" value="1"/>
</dbReference>
<evidence type="ECO:0000256" key="3">
    <source>
        <dbReference type="ARBA" id="ARBA00022833"/>
    </source>
</evidence>
<name>A0A1D1Z037_9ARAE</name>
<evidence type="ECO:0000256" key="2">
    <source>
        <dbReference type="ARBA" id="ARBA00022771"/>
    </source>
</evidence>
<dbReference type="PANTHER" id="PTHR47527:SF3">
    <property type="entry name" value="RING_FYVE_PHD ZINC FINGER SUPERFAMILY PROTEIN"/>
    <property type="match status" value="1"/>
</dbReference>
<reference evidence="8" key="1">
    <citation type="submission" date="2015-07" db="EMBL/GenBank/DDBJ databases">
        <title>Transcriptome Assembly of Anthurium amnicola.</title>
        <authorList>
            <person name="Suzuki J."/>
        </authorList>
    </citation>
    <scope>NUCLEOTIDE SEQUENCE</scope>
</reference>
<evidence type="ECO:0000259" key="7">
    <source>
        <dbReference type="PROSITE" id="PS51038"/>
    </source>
</evidence>
<gene>
    <name evidence="8" type="primary">At3g20280_2</name>
    <name evidence="8" type="ORF">g.62695</name>
</gene>
<dbReference type="PANTHER" id="PTHR47527">
    <property type="entry name" value="RING/FYVE/PHD ZINC FINGER SUPERFAMILY PROTEIN"/>
    <property type="match status" value="1"/>
</dbReference>
<feature type="compositionally biased region" description="Low complexity" evidence="5">
    <location>
        <begin position="536"/>
        <end position="551"/>
    </location>
</feature>
<evidence type="ECO:0000259" key="6">
    <source>
        <dbReference type="PROSITE" id="PS50016"/>
    </source>
</evidence>